<keyword evidence="2" id="KW-1185">Reference proteome</keyword>
<name>W0RPB2_9BACT</name>
<dbReference type="OrthoDB" id="9006962at2"/>
<dbReference type="AlphaFoldDB" id="W0RPB2"/>
<dbReference type="EMBL" id="CP007129">
    <property type="protein sequence ID" value="AHG92844.1"/>
    <property type="molecule type" value="Genomic_DNA"/>
</dbReference>
<sequence>MTESRLAELLGALVDGWCARRALEPLAVLLPAYLAFSGLTDAWLDLAQAVDDLRGLGPDALTDEERAVVSEARALIHQALKAAGITHP</sequence>
<organism evidence="1 2">
    <name type="scientific">Gemmatirosa kalamazoonensis</name>
    <dbReference type="NCBI Taxonomy" id="861299"/>
    <lineage>
        <taxon>Bacteria</taxon>
        <taxon>Pseudomonadati</taxon>
        <taxon>Gemmatimonadota</taxon>
        <taxon>Gemmatimonadia</taxon>
        <taxon>Gemmatimonadales</taxon>
        <taxon>Gemmatimonadaceae</taxon>
        <taxon>Gemmatirosa</taxon>
    </lineage>
</organism>
<dbReference type="HOGENOM" id="CLU_2464626_0_0_0"/>
<evidence type="ECO:0000313" key="1">
    <source>
        <dbReference type="EMBL" id="AHG92844.1"/>
    </source>
</evidence>
<proteinExistence type="predicted"/>
<dbReference type="InParanoid" id="W0RPB2"/>
<dbReference type="KEGG" id="gba:J421_5309"/>
<gene>
    <name evidence="1" type="ORF">J421_5309</name>
</gene>
<dbReference type="RefSeq" id="WP_025414170.1">
    <property type="nucleotide sequence ID" value="NZ_CP007129.1"/>
</dbReference>
<evidence type="ECO:0000313" key="2">
    <source>
        <dbReference type="Proteomes" id="UP000019151"/>
    </source>
</evidence>
<keyword evidence="1" id="KW-0614">Plasmid</keyword>
<reference evidence="1 2" key="1">
    <citation type="journal article" date="2014" name="Genome Announc.">
        <title>Genome Sequence and Methylome of Soil Bacterium Gemmatirosa kalamazoonensis KBS708T, a Member of the Rarely Cultivated Gemmatimonadetes Phylum.</title>
        <authorList>
            <person name="Debruyn J.M."/>
            <person name="Radosevich M."/>
            <person name="Wommack K.E."/>
            <person name="Polson S.W."/>
            <person name="Hauser L.J."/>
            <person name="Fawaz M.N."/>
            <person name="Korlach J."/>
            <person name="Tsai Y.C."/>
        </authorList>
    </citation>
    <scope>NUCLEOTIDE SEQUENCE [LARGE SCALE GENOMIC DNA]</scope>
    <source>
        <strain evidence="1 2">KBS708</strain>
        <plasmid evidence="2">Plasmid 1</plasmid>
    </source>
</reference>
<dbReference type="Proteomes" id="UP000019151">
    <property type="component" value="Plasmid 1"/>
</dbReference>
<accession>W0RPB2</accession>
<protein>
    <submittedName>
        <fullName evidence="1">Uncharacterized protein</fullName>
    </submittedName>
</protein>
<geneLocation type="plasmid" evidence="1 2">
    <name>1</name>
</geneLocation>